<name>A0A1J5S6H4_9ZZZZ</name>
<comment type="caution">
    <text evidence="1">The sequence shown here is derived from an EMBL/GenBank/DDBJ whole genome shotgun (WGS) entry which is preliminary data.</text>
</comment>
<accession>A0A1J5S6H4</accession>
<gene>
    <name evidence="1" type="ORF">GALL_140840</name>
</gene>
<proteinExistence type="predicted"/>
<evidence type="ECO:0000313" key="1">
    <source>
        <dbReference type="EMBL" id="OIR03903.1"/>
    </source>
</evidence>
<sequence length="142" mass="15701">MSDDDSLLDQADALMRRHRVYVAGAASTEAEPDSEAGDDDLPLLTDVVGAEPTSETAGADIDLERRLAEHHAALIHELETWLDEQLPQLVIRAMDGITDHLVTQITRRAQEQLLPRLDVILKPAPEDFPQEDFLRGNDEPSG</sequence>
<reference evidence="1" key="1">
    <citation type="submission" date="2016-10" db="EMBL/GenBank/DDBJ databases">
        <title>Sequence of Gallionella enrichment culture.</title>
        <authorList>
            <person name="Poehlein A."/>
            <person name="Muehling M."/>
            <person name="Daniel R."/>
        </authorList>
    </citation>
    <scope>NUCLEOTIDE SEQUENCE</scope>
</reference>
<organism evidence="1">
    <name type="scientific">mine drainage metagenome</name>
    <dbReference type="NCBI Taxonomy" id="410659"/>
    <lineage>
        <taxon>unclassified sequences</taxon>
        <taxon>metagenomes</taxon>
        <taxon>ecological metagenomes</taxon>
    </lineage>
</organism>
<protein>
    <submittedName>
        <fullName evidence="1">Uncharacterized protein</fullName>
    </submittedName>
</protein>
<dbReference type="EMBL" id="MLJW01000062">
    <property type="protein sequence ID" value="OIR03903.1"/>
    <property type="molecule type" value="Genomic_DNA"/>
</dbReference>
<dbReference type="AlphaFoldDB" id="A0A1J5S6H4"/>